<sequence>RRLQRDLSSGNLKDDEWTASFSPGSLIKLDHDDRGLQSYSVKIQDLKKQLRKTATTRDPSLISSLGTLQPEPGTSARRGSATADIRCRSSGCMRKLSRSSSFRR</sequence>
<dbReference type="OrthoDB" id="44061at2759"/>
<feature type="compositionally biased region" description="Polar residues" evidence="1">
    <location>
        <begin position="52"/>
        <end position="67"/>
    </location>
</feature>
<dbReference type="AlphaFoldDB" id="A0A8S4QPA8"/>
<accession>A0A8S4QPA8</accession>
<evidence type="ECO:0000256" key="1">
    <source>
        <dbReference type="SAM" id="MobiDB-lite"/>
    </source>
</evidence>
<gene>
    <name evidence="2" type="primary">jg4657</name>
    <name evidence="2" type="ORF">PAEG_LOCUS2477</name>
</gene>
<proteinExistence type="predicted"/>
<reference evidence="2" key="1">
    <citation type="submission" date="2022-03" db="EMBL/GenBank/DDBJ databases">
        <authorList>
            <person name="Lindestad O."/>
        </authorList>
    </citation>
    <scope>NUCLEOTIDE SEQUENCE</scope>
</reference>
<name>A0A8S4QPA8_9NEOP</name>
<feature type="region of interest" description="Disordered" evidence="1">
    <location>
        <begin position="51"/>
        <end position="83"/>
    </location>
</feature>
<evidence type="ECO:0000313" key="2">
    <source>
        <dbReference type="EMBL" id="CAH2210587.1"/>
    </source>
</evidence>
<evidence type="ECO:0000313" key="3">
    <source>
        <dbReference type="Proteomes" id="UP000838756"/>
    </source>
</evidence>
<keyword evidence="3" id="KW-1185">Reference proteome</keyword>
<protein>
    <submittedName>
        <fullName evidence="2">Jg4657 protein</fullName>
    </submittedName>
</protein>
<organism evidence="2 3">
    <name type="scientific">Pararge aegeria aegeria</name>
    <dbReference type="NCBI Taxonomy" id="348720"/>
    <lineage>
        <taxon>Eukaryota</taxon>
        <taxon>Metazoa</taxon>
        <taxon>Ecdysozoa</taxon>
        <taxon>Arthropoda</taxon>
        <taxon>Hexapoda</taxon>
        <taxon>Insecta</taxon>
        <taxon>Pterygota</taxon>
        <taxon>Neoptera</taxon>
        <taxon>Endopterygota</taxon>
        <taxon>Lepidoptera</taxon>
        <taxon>Glossata</taxon>
        <taxon>Ditrysia</taxon>
        <taxon>Papilionoidea</taxon>
        <taxon>Nymphalidae</taxon>
        <taxon>Satyrinae</taxon>
        <taxon>Satyrini</taxon>
        <taxon>Parargina</taxon>
        <taxon>Pararge</taxon>
    </lineage>
</organism>
<dbReference type="Proteomes" id="UP000838756">
    <property type="component" value="Unassembled WGS sequence"/>
</dbReference>
<feature type="non-terminal residue" evidence="2">
    <location>
        <position position="1"/>
    </location>
</feature>
<dbReference type="EMBL" id="CAKXAJ010007868">
    <property type="protein sequence ID" value="CAH2210587.1"/>
    <property type="molecule type" value="Genomic_DNA"/>
</dbReference>
<comment type="caution">
    <text evidence="2">The sequence shown here is derived from an EMBL/GenBank/DDBJ whole genome shotgun (WGS) entry which is preliminary data.</text>
</comment>